<dbReference type="RefSeq" id="WP_072556492.1">
    <property type="nucleotide sequence ID" value="NZ_CP018155.1"/>
</dbReference>
<evidence type="ECO:0000256" key="6">
    <source>
        <dbReference type="ARBA" id="ARBA00023310"/>
    </source>
</evidence>
<evidence type="ECO:0000256" key="2">
    <source>
        <dbReference type="ARBA" id="ARBA00022448"/>
    </source>
</evidence>
<dbReference type="STRING" id="1850252.LPB136_11615"/>
<sequence length="185" mass="20517">MKQSRPALRYAKAILNIAKDHSSEAEVNDNMKVIAATIDESKDLETMLASPVIKASDKKKVLDALFAENSNSVIAGLFNLLEENKRLSMLESIAKQYTVIFEHFRSTQVAKVTTAVALTPEMEAKVHAKIEELTGNKSSLENTIDPTILGGFILRVGDVQYDASISNHLSELRKEFDNSHFIPKI</sequence>
<evidence type="ECO:0000313" key="9">
    <source>
        <dbReference type="Proteomes" id="UP000181898"/>
    </source>
</evidence>
<keyword evidence="7" id="KW-1003">Cell membrane</keyword>
<dbReference type="SUPFAM" id="SSF47928">
    <property type="entry name" value="N-terminal domain of the delta subunit of the F1F0-ATP synthase"/>
    <property type="match status" value="1"/>
</dbReference>
<dbReference type="OrthoDB" id="9802471at2"/>
<proteinExistence type="inferred from homology"/>
<dbReference type="GO" id="GO:0046933">
    <property type="term" value="F:proton-transporting ATP synthase activity, rotational mechanism"/>
    <property type="evidence" value="ECO:0007669"/>
    <property type="project" value="UniProtKB-UniRule"/>
</dbReference>
<dbReference type="KEGG" id="ten:LPB136_11615"/>
<comment type="similarity">
    <text evidence="7">Belongs to the ATPase delta chain family.</text>
</comment>
<comment type="function">
    <text evidence="7">F(1)F(0) ATP synthase produces ATP from ADP in the presence of a proton or sodium gradient. F-type ATPases consist of two structural domains, F(1) containing the extramembraneous catalytic core and F(0) containing the membrane proton channel, linked together by a central stalk and a peripheral stalk. During catalysis, ATP synthesis in the catalytic domain of F(1) is coupled via a rotary mechanism of the central stalk subunits to proton translocation.</text>
</comment>
<evidence type="ECO:0000256" key="4">
    <source>
        <dbReference type="ARBA" id="ARBA00023065"/>
    </source>
</evidence>
<comment type="subcellular location">
    <subcellularLocation>
        <location evidence="7">Cell membrane</location>
        <topology evidence="7">Peripheral membrane protein</topology>
    </subcellularLocation>
    <subcellularLocation>
        <location evidence="1">Membrane</location>
    </subcellularLocation>
</comment>
<keyword evidence="5 7" id="KW-0472">Membrane</keyword>
<dbReference type="InterPro" id="IPR026015">
    <property type="entry name" value="ATP_synth_OSCP/delta_N_sf"/>
</dbReference>
<evidence type="ECO:0000313" key="8">
    <source>
        <dbReference type="EMBL" id="APG65970.1"/>
    </source>
</evidence>
<keyword evidence="9" id="KW-1185">Reference proteome</keyword>
<evidence type="ECO:0000256" key="3">
    <source>
        <dbReference type="ARBA" id="ARBA00022781"/>
    </source>
</evidence>
<dbReference type="GO" id="GO:0045259">
    <property type="term" value="C:proton-transporting ATP synthase complex"/>
    <property type="evidence" value="ECO:0007669"/>
    <property type="project" value="UniProtKB-KW"/>
</dbReference>
<evidence type="ECO:0000256" key="5">
    <source>
        <dbReference type="ARBA" id="ARBA00023136"/>
    </source>
</evidence>
<keyword evidence="3 7" id="KW-0375">Hydrogen ion transport</keyword>
<reference evidence="8 9" key="1">
    <citation type="submission" date="2016-11" db="EMBL/GenBank/DDBJ databases">
        <title>Tenacibaculum sp. LPB0136, isolated from marine environment.</title>
        <authorList>
            <person name="Kim E."/>
            <person name="Yi H."/>
        </authorList>
    </citation>
    <scope>NUCLEOTIDE SEQUENCE [LARGE SCALE GENOMIC DNA]</scope>
    <source>
        <strain evidence="8 9">LPB0136</strain>
    </source>
</reference>
<evidence type="ECO:0000256" key="1">
    <source>
        <dbReference type="ARBA" id="ARBA00004370"/>
    </source>
</evidence>
<keyword evidence="6 7" id="KW-0066">ATP synthesis</keyword>
<organism evidence="8 9">
    <name type="scientific">Tenacibaculum todarodis</name>
    <dbReference type="NCBI Taxonomy" id="1850252"/>
    <lineage>
        <taxon>Bacteria</taxon>
        <taxon>Pseudomonadati</taxon>
        <taxon>Bacteroidota</taxon>
        <taxon>Flavobacteriia</taxon>
        <taxon>Flavobacteriales</taxon>
        <taxon>Flavobacteriaceae</taxon>
        <taxon>Tenacibaculum</taxon>
    </lineage>
</organism>
<dbReference type="AlphaFoldDB" id="A0A1L3JLE6"/>
<dbReference type="Proteomes" id="UP000181898">
    <property type="component" value="Chromosome"/>
</dbReference>
<name>A0A1L3JLE6_9FLAO</name>
<dbReference type="HAMAP" id="MF_01416">
    <property type="entry name" value="ATP_synth_delta_bact"/>
    <property type="match status" value="1"/>
</dbReference>
<dbReference type="InterPro" id="IPR000711">
    <property type="entry name" value="ATPase_OSCP/dsu"/>
</dbReference>
<dbReference type="GO" id="GO:0005886">
    <property type="term" value="C:plasma membrane"/>
    <property type="evidence" value="ECO:0007669"/>
    <property type="project" value="UniProtKB-SubCell"/>
</dbReference>
<evidence type="ECO:0000256" key="7">
    <source>
        <dbReference type="HAMAP-Rule" id="MF_01416"/>
    </source>
</evidence>
<dbReference type="PANTHER" id="PTHR11910">
    <property type="entry name" value="ATP SYNTHASE DELTA CHAIN"/>
    <property type="match status" value="1"/>
</dbReference>
<protein>
    <recommendedName>
        <fullName evidence="7">ATP synthase subunit delta</fullName>
    </recommendedName>
    <alternativeName>
        <fullName evidence="7">ATP synthase F(1) sector subunit delta</fullName>
    </alternativeName>
    <alternativeName>
        <fullName evidence="7">F-type ATPase subunit delta</fullName>
        <shortName evidence="7">F-ATPase subunit delta</shortName>
    </alternativeName>
</protein>
<keyword evidence="7" id="KW-0139">CF(1)</keyword>
<accession>A0A1L3JLE6</accession>
<dbReference type="Gene3D" id="1.10.520.20">
    <property type="entry name" value="N-terminal domain of the delta subunit of the F1F0-ATP synthase"/>
    <property type="match status" value="1"/>
</dbReference>
<dbReference type="Pfam" id="PF00213">
    <property type="entry name" value="OSCP"/>
    <property type="match status" value="1"/>
</dbReference>
<gene>
    <name evidence="7" type="primary">atpH</name>
    <name evidence="8" type="ORF">LPB136_11615</name>
</gene>
<dbReference type="EMBL" id="CP018155">
    <property type="protein sequence ID" value="APG65970.1"/>
    <property type="molecule type" value="Genomic_DNA"/>
</dbReference>
<comment type="function">
    <text evidence="7">This protein is part of the stalk that links CF(0) to CF(1). It either transmits conformational changes from CF(0) to CF(1) or is implicated in proton conduction.</text>
</comment>
<keyword evidence="4 7" id="KW-0406">Ion transport</keyword>
<dbReference type="PRINTS" id="PR00125">
    <property type="entry name" value="ATPASEDELTA"/>
</dbReference>
<dbReference type="NCBIfam" id="TIGR01145">
    <property type="entry name" value="ATP_synt_delta"/>
    <property type="match status" value="1"/>
</dbReference>
<keyword evidence="2 7" id="KW-0813">Transport</keyword>